<feature type="region of interest" description="Disordered" evidence="2">
    <location>
        <begin position="180"/>
        <end position="405"/>
    </location>
</feature>
<keyword evidence="4" id="KW-1185">Reference proteome</keyword>
<feature type="compositionally biased region" description="Basic residues" evidence="2">
    <location>
        <begin position="341"/>
        <end position="350"/>
    </location>
</feature>
<name>A0A061GBK3_THECC</name>
<sequence>MFDLLMKPKFYAKCKSDIRMIKMRLETIQKKRNTVEKYLKNDIAELLRSGLDYNAYGRAEGLLIEQNRTACYNLIEQFSECISKHVSVMQKSSECPEECKEAIPSLIYAAARFADLPELRDLRTMFTERYGNSLESFLNQEFVWKLKAEPPTKEMKLQLMHDVAQEFSIEWDSKALEQKLFKPPPPQQNEAWHKSLDDADDDGHKLYRSKNDTFQKSNNHDDENGLGNMLENTRPKRKETDLTSHGRKDDTDDKYKLHSSSEDELSDKVFPNTSSTSVESVSEDNIENRKPFYYRFMPPPYVRPSLGKEKSSTEEPTTPSDNTDNEKNRKWDDSVGESKPKPRSVRRRPLKTPPGREVLSSDENDGAAKNFSSSAVNREEARKGLASIQMEESDERDNEEKMMDGLLMHYSTKKSPYESASKWKANLRLAPGRQTAEDSSKGSRFRSTKSDPNSPPGRAATFPKEATSPTETTGRHARASSLQPDMFAGHVHPKLPEYDDLAARLAALRGG</sequence>
<comment type="similarity">
    <text evidence="1">Belongs to the IST1 family.</text>
</comment>
<dbReference type="eggNOG" id="KOG2027">
    <property type="taxonomic scope" value="Eukaryota"/>
</dbReference>
<reference evidence="3 4" key="1">
    <citation type="journal article" date="2013" name="Genome Biol.">
        <title>The genome sequence of the most widely cultivated cacao type and its use to identify candidate genes regulating pod color.</title>
        <authorList>
            <person name="Motamayor J.C."/>
            <person name="Mockaitis K."/>
            <person name="Schmutz J."/>
            <person name="Haiminen N."/>
            <person name="Iii D.L."/>
            <person name="Cornejo O."/>
            <person name="Findley S.D."/>
            <person name="Zheng P."/>
            <person name="Utro F."/>
            <person name="Royaert S."/>
            <person name="Saski C."/>
            <person name="Jenkins J."/>
            <person name="Podicheti R."/>
            <person name="Zhao M."/>
            <person name="Scheffler B.E."/>
            <person name="Stack J.C."/>
            <person name="Feltus F.A."/>
            <person name="Mustiga G.M."/>
            <person name="Amores F."/>
            <person name="Phillips W."/>
            <person name="Marelli J.P."/>
            <person name="May G.D."/>
            <person name="Shapiro H."/>
            <person name="Ma J."/>
            <person name="Bustamante C.D."/>
            <person name="Schnell R.J."/>
            <person name="Main D."/>
            <person name="Gilbert D."/>
            <person name="Parida L."/>
            <person name="Kuhn D.N."/>
        </authorList>
    </citation>
    <scope>NUCLEOTIDE SEQUENCE [LARGE SCALE GENOMIC DNA]</scope>
    <source>
        <strain evidence="4">cv. Matina 1-6</strain>
    </source>
</reference>
<dbReference type="InParanoid" id="A0A061GBK3"/>
<dbReference type="FunFam" id="1.20.1260.60:FF:000002">
    <property type="entry name" value="Vacuolar protein sorting-associated protein IST1"/>
    <property type="match status" value="1"/>
</dbReference>
<dbReference type="PANTHER" id="PTHR12161">
    <property type="entry name" value="IST1 FAMILY MEMBER"/>
    <property type="match status" value="1"/>
</dbReference>
<dbReference type="InterPro" id="IPR042277">
    <property type="entry name" value="IST1-like"/>
</dbReference>
<dbReference type="OMA" id="VMYKQRE"/>
<gene>
    <name evidence="3" type="ORF">TCM_028731</name>
</gene>
<evidence type="ECO:0000256" key="1">
    <source>
        <dbReference type="ARBA" id="ARBA00005536"/>
    </source>
</evidence>
<evidence type="ECO:0000313" key="4">
    <source>
        <dbReference type="Proteomes" id="UP000026915"/>
    </source>
</evidence>
<protein>
    <submittedName>
        <fullName evidence="3">Regulator of Vps4 activity in the MVB pathway protein, putative</fullName>
    </submittedName>
</protein>
<evidence type="ECO:0000256" key="2">
    <source>
        <dbReference type="SAM" id="MobiDB-lite"/>
    </source>
</evidence>
<dbReference type="HOGENOM" id="CLU_016990_2_0_1"/>
<dbReference type="STRING" id="3641.A0A061GBK3"/>
<evidence type="ECO:0000313" key="3">
    <source>
        <dbReference type="EMBL" id="EOY26773.1"/>
    </source>
</evidence>
<organism evidence="3 4">
    <name type="scientific">Theobroma cacao</name>
    <name type="common">Cacao</name>
    <name type="synonym">Cocoa</name>
    <dbReference type="NCBI Taxonomy" id="3641"/>
    <lineage>
        <taxon>Eukaryota</taxon>
        <taxon>Viridiplantae</taxon>
        <taxon>Streptophyta</taxon>
        <taxon>Embryophyta</taxon>
        <taxon>Tracheophyta</taxon>
        <taxon>Spermatophyta</taxon>
        <taxon>Magnoliopsida</taxon>
        <taxon>eudicotyledons</taxon>
        <taxon>Gunneridae</taxon>
        <taxon>Pentapetalae</taxon>
        <taxon>rosids</taxon>
        <taxon>malvids</taxon>
        <taxon>Malvales</taxon>
        <taxon>Malvaceae</taxon>
        <taxon>Byttnerioideae</taxon>
        <taxon>Theobroma</taxon>
    </lineage>
</organism>
<dbReference type="PANTHER" id="PTHR12161:SF60">
    <property type="entry name" value="REGULATOR OF VPS4 ACTIVITY IN THE MVB PATHWAY PROTEIN"/>
    <property type="match status" value="1"/>
</dbReference>
<dbReference type="Gramene" id="EOY26773">
    <property type="protein sequence ID" value="EOY26773"/>
    <property type="gene ID" value="TCM_028731"/>
</dbReference>
<dbReference type="InterPro" id="IPR005061">
    <property type="entry name" value="Ist1"/>
</dbReference>
<feature type="compositionally biased region" description="Basic and acidic residues" evidence="2">
    <location>
        <begin position="238"/>
        <end position="261"/>
    </location>
</feature>
<feature type="compositionally biased region" description="Basic and acidic residues" evidence="2">
    <location>
        <begin position="191"/>
        <end position="223"/>
    </location>
</feature>
<dbReference type="AlphaFoldDB" id="A0A061GBK3"/>
<dbReference type="EMBL" id="CM001884">
    <property type="protein sequence ID" value="EOY26773.1"/>
    <property type="molecule type" value="Genomic_DNA"/>
</dbReference>
<proteinExistence type="inferred from homology"/>
<dbReference type="Gene3D" id="1.20.1260.60">
    <property type="entry name" value="Vacuolar protein sorting-associated protein Ist1"/>
    <property type="match status" value="1"/>
</dbReference>
<accession>A0A061GBK3</accession>
<dbReference type="Pfam" id="PF03398">
    <property type="entry name" value="Ist1"/>
    <property type="match status" value="1"/>
</dbReference>
<feature type="region of interest" description="Disordered" evidence="2">
    <location>
        <begin position="424"/>
        <end position="493"/>
    </location>
</feature>
<feature type="compositionally biased region" description="Basic and acidic residues" evidence="2">
    <location>
        <begin position="324"/>
        <end position="340"/>
    </location>
</feature>
<dbReference type="GO" id="GO:0015031">
    <property type="term" value="P:protein transport"/>
    <property type="evidence" value="ECO:0007669"/>
    <property type="project" value="InterPro"/>
</dbReference>
<dbReference type="GO" id="GO:0008104">
    <property type="term" value="P:intracellular protein localization"/>
    <property type="evidence" value="ECO:0000318"/>
    <property type="project" value="GO_Central"/>
</dbReference>
<dbReference type="Proteomes" id="UP000026915">
    <property type="component" value="Chromosome 6"/>
</dbReference>